<evidence type="ECO:0000313" key="5">
    <source>
        <dbReference type="EMBL" id="CAE0687239.1"/>
    </source>
</evidence>
<reference evidence="5" key="1">
    <citation type="submission" date="2021-01" db="EMBL/GenBank/DDBJ databases">
        <authorList>
            <person name="Corre E."/>
            <person name="Pelletier E."/>
            <person name="Niang G."/>
            <person name="Scheremetjew M."/>
            <person name="Finn R."/>
            <person name="Kale V."/>
            <person name="Holt S."/>
            <person name="Cochrane G."/>
            <person name="Meng A."/>
            <person name="Brown T."/>
            <person name="Cohen L."/>
        </authorList>
    </citation>
    <scope>NUCLEOTIDE SEQUENCE</scope>
    <source>
        <strain evidence="5">CCMP1756</strain>
    </source>
</reference>
<dbReference type="EMBL" id="CAKKNE010000001">
    <property type="protein sequence ID" value="CAH0365352.1"/>
    <property type="molecule type" value="Genomic_DNA"/>
</dbReference>
<evidence type="ECO:0000259" key="2">
    <source>
        <dbReference type="PROSITE" id="PS50033"/>
    </source>
</evidence>
<evidence type="ECO:0008006" key="8">
    <source>
        <dbReference type="Google" id="ProtNLM"/>
    </source>
</evidence>
<reference evidence="6" key="2">
    <citation type="submission" date="2021-11" db="EMBL/GenBank/DDBJ databases">
        <authorList>
            <consortium name="Genoscope - CEA"/>
            <person name="William W."/>
        </authorList>
    </citation>
    <scope>NUCLEOTIDE SEQUENCE</scope>
</reference>
<organism evidence="5">
    <name type="scientific">Pelagomonas calceolata</name>
    <dbReference type="NCBI Taxonomy" id="35677"/>
    <lineage>
        <taxon>Eukaryota</taxon>
        <taxon>Sar</taxon>
        <taxon>Stramenopiles</taxon>
        <taxon>Ochrophyta</taxon>
        <taxon>Pelagophyceae</taxon>
        <taxon>Pelagomonadales</taxon>
        <taxon>Pelagomonadaceae</taxon>
        <taxon>Pelagomonas</taxon>
    </lineage>
</organism>
<dbReference type="Pfam" id="PF08059">
    <property type="entry name" value="SEP"/>
    <property type="match status" value="1"/>
</dbReference>
<feature type="region of interest" description="Disordered" evidence="1">
    <location>
        <begin position="1"/>
        <end position="76"/>
    </location>
</feature>
<feature type="compositionally biased region" description="Basic and acidic residues" evidence="1">
    <location>
        <begin position="12"/>
        <end position="29"/>
    </location>
</feature>
<dbReference type="GO" id="GO:0043130">
    <property type="term" value="F:ubiquitin binding"/>
    <property type="evidence" value="ECO:0007669"/>
    <property type="project" value="TreeGrafter"/>
</dbReference>
<dbReference type="PANTHER" id="PTHR23333:SF4">
    <property type="entry name" value="UBX DOMAIN-CONTAINING PROTEIN 11"/>
    <property type="match status" value="1"/>
</dbReference>
<feature type="domain" description="SEP" evidence="4">
    <location>
        <begin position="195"/>
        <end position="257"/>
    </location>
</feature>
<dbReference type="Gene3D" id="3.10.20.90">
    <property type="entry name" value="Phosphatidylinositol 3-kinase Catalytic Subunit, Chain A, domain 1"/>
    <property type="match status" value="1"/>
</dbReference>
<dbReference type="PROSITE" id="PS50033">
    <property type="entry name" value="UBX"/>
    <property type="match status" value="1"/>
</dbReference>
<dbReference type="SMART" id="SM00166">
    <property type="entry name" value="UBX"/>
    <property type="match status" value="1"/>
</dbReference>
<accession>A0A7S4E3I9</accession>
<dbReference type="Proteomes" id="UP000789595">
    <property type="component" value="Unassembled WGS sequence"/>
</dbReference>
<dbReference type="InterPro" id="IPR036241">
    <property type="entry name" value="NSFL1C_SEP_dom_sf"/>
</dbReference>
<dbReference type="PROSITE" id="PS51399">
    <property type="entry name" value="SEP"/>
    <property type="match status" value="1"/>
</dbReference>
<dbReference type="SUPFAM" id="SSF102848">
    <property type="entry name" value="NSFL1 (p97 ATPase) cofactor p47, SEP domain"/>
    <property type="match status" value="1"/>
</dbReference>
<dbReference type="PANTHER" id="PTHR23333">
    <property type="entry name" value="UBX DOMAIN CONTAINING PROTEIN"/>
    <property type="match status" value="1"/>
</dbReference>
<protein>
    <recommendedName>
        <fullName evidence="8">UBX domain-containing protein</fullName>
    </recommendedName>
</protein>
<dbReference type="InterPro" id="IPR029071">
    <property type="entry name" value="Ubiquitin-like_domsf"/>
</dbReference>
<dbReference type="OrthoDB" id="25887at2759"/>
<feature type="compositionally biased region" description="Basic and acidic residues" evidence="1">
    <location>
        <begin position="47"/>
        <end position="56"/>
    </location>
</feature>
<dbReference type="InterPro" id="IPR000626">
    <property type="entry name" value="Ubiquitin-like_dom"/>
</dbReference>
<feature type="domain" description="UBX" evidence="2">
    <location>
        <begin position="319"/>
        <end position="394"/>
    </location>
</feature>
<evidence type="ECO:0000313" key="6">
    <source>
        <dbReference type="EMBL" id="CAH0365352.1"/>
    </source>
</evidence>
<dbReference type="SUPFAM" id="SSF54236">
    <property type="entry name" value="Ubiquitin-like"/>
    <property type="match status" value="1"/>
</dbReference>
<dbReference type="Pfam" id="PF00789">
    <property type="entry name" value="UBX"/>
    <property type="match status" value="1"/>
</dbReference>
<gene>
    <name evidence="5" type="ORF">PCAL00307_LOCUS2673</name>
    <name evidence="6" type="ORF">PECAL_1P17900</name>
</gene>
<dbReference type="Gene3D" id="3.30.420.210">
    <property type="entry name" value="SEP domain"/>
    <property type="match status" value="1"/>
</dbReference>
<evidence type="ECO:0000259" key="4">
    <source>
        <dbReference type="PROSITE" id="PS51399"/>
    </source>
</evidence>
<dbReference type="AlphaFoldDB" id="A0A7S4E3I9"/>
<evidence type="ECO:0000259" key="3">
    <source>
        <dbReference type="PROSITE" id="PS50053"/>
    </source>
</evidence>
<name>A0A7S4E3I9_9STRA</name>
<proteinExistence type="predicted"/>
<dbReference type="EMBL" id="HBIW01003194">
    <property type="protein sequence ID" value="CAE0687239.1"/>
    <property type="molecule type" value="Transcribed_RNA"/>
</dbReference>
<evidence type="ECO:0000313" key="7">
    <source>
        <dbReference type="Proteomes" id="UP000789595"/>
    </source>
</evidence>
<keyword evidence="7" id="KW-1185">Reference proteome</keyword>
<sequence length="401" mass="43999">MAGAPAAAARKPLPERLRDKLREQNEARRQVYNPYAPLEAPPDEYDAERRMMDEILRGAGRAPPAPAAPETSSGDLVGQMAGRLRKLEESVLKLRQEASKRDLELRRLRHENAELRKLVGDDSTVTSFDECESLRKEIAGMKAFLADYGLVWVGGPAPAPAFDSDKLLKKLNDLNEKVADKKIVQNGSSARFEHAKMLRVCVYADGLLVGGGPARSFEDSEAFVKDVCDGYFPQEFKATYPDGIKLDVRDCRTERAPFQGAGQASGRKARTLSDIGATDMRVDDFLNKLPQKTIVDGRPVDVRDAIRERLVPSVEAPVPSDAFATIQVRAFTGARFVLKFGAGATVADLRDRIDAEAASPEPYEIRTAFPPRSYRDNEATLEAEGLVPTAVVVLQKVSAST</sequence>
<dbReference type="InterPro" id="IPR001012">
    <property type="entry name" value="UBX_dom"/>
</dbReference>
<dbReference type="PROSITE" id="PS50053">
    <property type="entry name" value="UBIQUITIN_2"/>
    <property type="match status" value="1"/>
</dbReference>
<dbReference type="InterPro" id="IPR012989">
    <property type="entry name" value="SEP_domain"/>
</dbReference>
<dbReference type="GO" id="GO:0043161">
    <property type="term" value="P:proteasome-mediated ubiquitin-dependent protein catabolic process"/>
    <property type="evidence" value="ECO:0007669"/>
    <property type="project" value="TreeGrafter"/>
</dbReference>
<evidence type="ECO:0000256" key="1">
    <source>
        <dbReference type="SAM" id="MobiDB-lite"/>
    </source>
</evidence>
<feature type="domain" description="Ubiquitin-like" evidence="3">
    <location>
        <begin position="324"/>
        <end position="394"/>
    </location>
</feature>